<sequence length="63" mass="7637">MNGENKMKMCGICDTEKDQGIHLYNMFICYECEREIIQTEPSEQKYHYFLKKMRTINQTTQYS</sequence>
<dbReference type="Proteomes" id="UP000030403">
    <property type="component" value="Unassembled WGS sequence"/>
</dbReference>
<dbReference type="OrthoDB" id="2886653at2"/>
<keyword evidence="2" id="KW-1185">Reference proteome</keyword>
<evidence type="ECO:0000313" key="1">
    <source>
        <dbReference type="EMBL" id="KGX83451.1"/>
    </source>
</evidence>
<organism evidence="1 2">
    <name type="scientific">Pontibacillus marinus BH030004 = DSM 16465</name>
    <dbReference type="NCBI Taxonomy" id="1385511"/>
    <lineage>
        <taxon>Bacteria</taxon>
        <taxon>Bacillati</taxon>
        <taxon>Bacillota</taxon>
        <taxon>Bacilli</taxon>
        <taxon>Bacillales</taxon>
        <taxon>Bacillaceae</taxon>
        <taxon>Pontibacillus</taxon>
    </lineage>
</organism>
<evidence type="ECO:0000313" key="2">
    <source>
        <dbReference type="Proteomes" id="UP000030403"/>
    </source>
</evidence>
<comment type="caution">
    <text evidence="1">The sequence shown here is derived from an EMBL/GenBank/DDBJ whole genome shotgun (WGS) entry which is preliminary data.</text>
</comment>
<dbReference type="InterPro" id="IPR019700">
    <property type="entry name" value="Sigma-G_inhibitor_Gin"/>
</dbReference>
<accession>A0A0A5FRQ9</accession>
<dbReference type="STRING" id="1385511.GCA_000425225_03564"/>
<dbReference type="RefSeq" id="WP_027447134.1">
    <property type="nucleotide sequence ID" value="NZ_AULJ01000049.1"/>
</dbReference>
<name>A0A0A5FRQ9_9BACI</name>
<reference evidence="1 2" key="1">
    <citation type="submission" date="2013-08" db="EMBL/GenBank/DDBJ databases">
        <authorList>
            <person name="Huang J."/>
            <person name="Wang G."/>
        </authorList>
    </citation>
    <scope>NUCLEOTIDE SEQUENCE [LARGE SCALE GENOMIC DNA]</scope>
    <source>
        <strain evidence="1 2">BH030004</strain>
    </source>
</reference>
<dbReference type="AlphaFoldDB" id="A0A0A5FRQ9"/>
<gene>
    <name evidence="1" type="ORF">N783_03560</name>
</gene>
<protein>
    <submittedName>
        <fullName evidence="1">CsfB</fullName>
    </submittedName>
</protein>
<proteinExistence type="predicted"/>
<dbReference type="eggNOG" id="ENOG5030CEG">
    <property type="taxonomic scope" value="Bacteria"/>
</dbReference>
<dbReference type="EMBL" id="AVPF01000106">
    <property type="protein sequence ID" value="KGX83451.1"/>
    <property type="molecule type" value="Genomic_DNA"/>
</dbReference>
<dbReference type="Pfam" id="PF10764">
    <property type="entry name" value="Gin"/>
    <property type="match status" value="1"/>
</dbReference>